<protein>
    <submittedName>
        <fullName evidence="1">Uncharacterized protein</fullName>
    </submittedName>
</protein>
<proteinExistence type="predicted"/>
<gene>
    <name evidence="1" type="ORF">BD289DRAFT_438579</name>
</gene>
<reference evidence="1 2" key="1">
    <citation type="journal article" date="2018" name="Mycol. Prog.">
        <title>Coniella lustricola, a new species from submerged detritus.</title>
        <authorList>
            <person name="Raudabaugh D.B."/>
            <person name="Iturriaga T."/>
            <person name="Carver A."/>
            <person name="Mondo S."/>
            <person name="Pangilinan J."/>
            <person name="Lipzen A."/>
            <person name="He G."/>
            <person name="Amirebrahimi M."/>
            <person name="Grigoriev I.V."/>
            <person name="Miller A.N."/>
        </authorList>
    </citation>
    <scope>NUCLEOTIDE SEQUENCE [LARGE SCALE GENOMIC DNA]</scope>
    <source>
        <strain evidence="1 2">B22-T-1</strain>
    </source>
</reference>
<name>A0A2T3A2R6_9PEZI</name>
<dbReference type="Proteomes" id="UP000241462">
    <property type="component" value="Unassembled WGS sequence"/>
</dbReference>
<keyword evidence="2" id="KW-1185">Reference proteome</keyword>
<organism evidence="1 2">
    <name type="scientific">Coniella lustricola</name>
    <dbReference type="NCBI Taxonomy" id="2025994"/>
    <lineage>
        <taxon>Eukaryota</taxon>
        <taxon>Fungi</taxon>
        <taxon>Dikarya</taxon>
        <taxon>Ascomycota</taxon>
        <taxon>Pezizomycotina</taxon>
        <taxon>Sordariomycetes</taxon>
        <taxon>Sordariomycetidae</taxon>
        <taxon>Diaporthales</taxon>
        <taxon>Schizoparmaceae</taxon>
        <taxon>Coniella</taxon>
    </lineage>
</organism>
<dbReference type="STRING" id="2025994.A0A2T3A2R6"/>
<dbReference type="AlphaFoldDB" id="A0A2T3A2R6"/>
<dbReference type="EMBL" id="KZ678493">
    <property type="protein sequence ID" value="PSR81809.1"/>
    <property type="molecule type" value="Genomic_DNA"/>
</dbReference>
<dbReference type="InParanoid" id="A0A2T3A2R6"/>
<dbReference type="OrthoDB" id="408631at2759"/>
<evidence type="ECO:0000313" key="2">
    <source>
        <dbReference type="Proteomes" id="UP000241462"/>
    </source>
</evidence>
<sequence>MDLNTTGGVITEVLVTSNLSYYERTGSGIVNKFSLANASSWEGGRGERCSSWKYVSERVPQ</sequence>
<accession>A0A2T3A2R6</accession>
<evidence type="ECO:0000313" key="1">
    <source>
        <dbReference type="EMBL" id="PSR81809.1"/>
    </source>
</evidence>